<evidence type="ECO:0000313" key="6">
    <source>
        <dbReference type="EMBL" id="QKX52570.1"/>
    </source>
</evidence>
<evidence type="ECO:0000313" key="7">
    <source>
        <dbReference type="Proteomes" id="UP000509222"/>
    </source>
</evidence>
<dbReference type="AlphaFoldDB" id="A0A7H8QF25"/>
<dbReference type="InterPro" id="IPR036291">
    <property type="entry name" value="NAD(P)-bd_dom_sf"/>
</dbReference>
<dbReference type="Pfam" id="PF03720">
    <property type="entry name" value="UDPG_MGDP_dh_C"/>
    <property type="match status" value="1"/>
</dbReference>
<dbReference type="Pfam" id="PF03721">
    <property type="entry name" value="UDPG_MGDP_dh_N"/>
    <property type="match status" value="1"/>
</dbReference>
<evidence type="ECO:0000256" key="1">
    <source>
        <dbReference type="ARBA" id="ARBA00006601"/>
    </source>
</evidence>
<keyword evidence="7" id="KW-1185">Reference proteome</keyword>
<gene>
    <name evidence="6" type="ORF">HF394_01975</name>
</gene>
<sequence>MVDKLKIAVVGLGYVGLSIAATFSKKYSVIGFDIDDWRIKELSSGIDSTREVEGWEADACKIEFTADPARLKEAGFIIVAVPTPIDSRNHPDLRKLLAACETIGQHMKKAAVVVFESTVYPGATEEQCIPVLEEYSGLEAGSEFFVGYSPERVQSKEKKQVYAKTKKVVSGQNESVLDFVASVYESVFEAGVYKAKSIRIAEAAKVIENTQQDINIAFINEIALIFNRLGIDTNDVLETAGTKKSFLKFTPGLVGGRRIGFDSYYLSHVAQETGFHPEMILAGRRINDGISRFIARTVVKKLAKNNITAKGARVTVLGITDKEDVPELRNSKVLDLIAELQEYGIDVQLADCCTDPNEMDRRYGLVLTSEFELLPASAVILAVPHQAYKEAGWKLFEKLLLNKEGLVFDIKSVLNQDEKPEQIELWRL</sequence>
<comment type="similarity">
    <text evidence="1 4">Belongs to the UDP-glucose/GDP-mannose dehydrogenase family.</text>
</comment>
<dbReference type="SUPFAM" id="SSF48179">
    <property type="entry name" value="6-phosphogluconate dehydrogenase C-terminal domain-like"/>
    <property type="match status" value="1"/>
</dbReference>
<accession>A0A7H8QF25</accession>
<dbReference type="Proteomes" id="UP000509222">
    <property type="component" value="Chromosome"/>
</dbReference>
<dbReference type="GO" id="GO:0051287">
    <property type="term" value="F:NAD binding"/>
    <property type="evidence" value="ECO:0007669"/>
    <property type="project" value="InterPro"/>
</dbReference>
<evidence type="ECO:0000259" key="5">
    <source>
        <dbReference type="SMART" id="SM00984"/>
    </source>
</evidence>
<keyword evidence="2" id="KW-0560">Oxidoreductase</keyword>
<dbReference type="InterPro" id="IPR028359">
    <property type="entry name" value="UDP_ManNAc/GlcNAc_DH"/>
</dbReference>
<dbReference type="PANTHER" id="PTHR43491">
    <property type="entry name" value="UDP-N-ACETYL-D-MANNOSAMINE DEHYDROGENASE"/>
    <property type="match status" value="1"/>
</dbReference>
<evidence type="ECO:0000256" key="4">
    <source>
        <dbReference type="PIRNR" id="PIRNR000124"/>
    </source>
</evidence>
<reference evidence="7" key="1">
    <citation type="submission" date="2020-06" db="EMBL/GenBank/DDBJ databases">
        <title>Isolation of Planomicrobium glaciei.</title>
        <authorList>
            <person name="Malisova L."/>
            <person name="Safrankova R."/>
            <person name="Jakubu V."/>
            <person name="Spanelova P."/>
        </authorList>
    </citation>
    <scope>NUCLEOTIDE SEQUENCE [LARGE SCALE GENOMIC DNA]</scope>
    <source>
        <strain evidence="7">NRL-ATB46093</strain>
    </source>
</reference>
<dbReference type="PIRSF" id="PIRSF500136">
    <property type="entry name" value="UDP_ManNAc_DH"/>
    <property type="match status" value="1"/>
</dbReference>
<dbReference type="EMBL" id="CP051177">
    <property type="protein sequence ID" value="QKX52570.1"/>
    <property type="molecule type" value="Genomic_DNA"/>
</dbReference>
<dbReference type="InterPro" id="IPR001732">
    <property type="entry name" value="UDP-Glc/GDP-Man_DH_N"/>
</dbReference>
<name>A0A7H8QF25_9BACL</name>
<feature type="domain" description="UDP-glucose/GDP-mannose dehydrogenase C-terminal" evidence="5">
    <location>
        <begin position="315"/>
        <end position="416"/>
    </location>
</feature>
<dbReference type="InterPro" id="IPR036220">
    <property type="entry name" value="UDP-Glc/GDP-Man_DH_C_sf"/>
</dbReference>
<dbReference type="Pfam" id="PF00984">
    <property type="entry name" value="UDPG_MGDP_dh"/>
    <property type="match status" value="1"/>
</dbReference>
<dbReference type="SMART" id="SM00984">
    <property type="entry name" value="UDPG_MGDP_dh_C"/>
    <property type="match status" value="1"/>
</dbReference>
<dbReference type="Gene3D" id="3.40.50.720">
    <property type="entry name" value="NAD(P)-binding Rossmann-like Domain"/>
    <property type="match status" value="2"/>
</dbReference>
<dbReference type="GO" id="GO:0016628">
    <property type="term" value="F:oxidoreductase activity, acting on the CH-CH group of donors, NAD or NADP as acceptor"/>
    <property type="evidence" value="ECO:0007669"/>
    <property type="project" value="InterPro"/>
</dbReference>
<dbReference type="GO" id="GO:0000271">
    <property type="term" value="P:polysaccharide biosynthetic process"/>
    <property type="evidence" value="ECO:0007669"/>
    <property type="project" value="InterPro"/>
</dbReference>
<evidence type="ECO:0000256" key="3">
    <source>
        <dbReference type="ARBA" id="ARBA00023027"/>
    </source>
</evidence>
<dbReference type="InterPro" id="IPR014027">
    <property type="entry name" value="UDP-Glc/GDP-Man_DH_C"/>
</dbReference>
<dbReference type="PANTHER" id="PTHR43491:SF2">
    <property type="entry name" value="UDP-N-ACETYL-D-MANNOSAMINE DEHYDROGENASE"/>
    <property type="match status" value="1"/>
</dbReference>
<dbReference type="GO" id="GO:0016616">
    <property type="term" value="F:oxidoreductase activity, acting on the CH-OH group of donors, NAD or NADP as acceptor"/>
    <property type="evidence" value="ECO:0007669"/>
    <property type="project" value="InterPro"/>
</dbReference>
<dbReference type="InterPro" id="IPR017476">
    <property type="entry name" value="UDP-Glc/GDP-Man"/>
</dbReference>
<dbReference type="SUPFAM" id="SSF51735">
    <property type="entry name" value="NAD(P)-binding Rossmann-fold domains"/>
    <property type="match status" value="1"/>
</dbReference>
<dbReference type="PIRSF" id="PIRSF000124">
    <property type="entry name" value="UDPglc_GDPman_dh"/>
    <property type="match status" value="1"/>
</dbReference>
<organism evidence="6 7">
    <name type="scientific">Planococcus glaciei</name>
    <dbReference type="NCBI Taxonomy" id="459472"/>
    <lineage>
        <taxon>Bacteria</taxon>
        <taxon>Bacillati</taxon>
        <taxon>Bacillota</taxon>
        <taxon>Bacilli</taxon>
        <taxon>Bacillales</taxon>
        <taxon>Caryophanaceae</taxon>
        <taxon>Planococcus</taxon>
    </lineage>
</organism>
<keyword evidence="3" id="KW-0520">NAD</keyword>
<proteinExistence type="inferred from homology"/>
<dbReference type="InterPro" id="IPR014026">
    <property type="entry name" value="UDP-Glc/GDP-Man_DH_dimer"/>
</dbReference>
<dbReference type="NCBIfam" id="TIGR03026">
    <property type="entry name" value="NDP-sugDHase"/>
    <property type="match status" value="1"/>
</dbReference>
<dbReference type="SUPFAM" id="SSF52413">
    <property type="entry name" value="UDP-glucose/GDP-mannose dehydrogenase C-terminal domain"/>
    <property type="match status" value="1"/>
</dbReference>
<dbReference type="InterPro" id="IPR008927">
    <property type="entry name" value="6-PGluconate_DH-like_C_sf"/>
</dbReference>
<evidence type="ECO:0000256" key="2">
    <source>
        <dbReference type="ARBA" id="ARBA00023002"/>
    </source>
</evidence>
<protein>
    <submittedName>
        <fullName evidence="6">Nucleotide sugar dehydrogenase</fullName>
    </submittedName>
</protein>